<protein>
    <submittedName>
        <fullName evidence="3">DUF3172 domain-containing protein</fullName>
    </submittedName>
</protein>
<keyword evidence="2" id="KW-1133">Transmembrane helix</keyword>
<evidence type="ECO:0000256" key="1">
    <source>
        <dbReference type="SAM" id="MobiDB-lite"/>
    </source>
</evidence>
<dbReference type="InterPro" id="IPR021511">
    <property type="entry name" value="DUF3172"/>
</dbReference>
<comment type="caution">
    <text evidence="3">The sequence shown here is derived from an EMBL/GenBank/DDBJ whole genome shotgun (WGS) entry which is preliminary data.</text>
</comment>
<proteinExistence type="predicted"/>
<feature type="transmembrane region" description="Helical" evidence="2">
    <location>
        <begin position="27"/>
        <end position="47"/>
    </location>
</feature>
<feature type="compositionally biased region" description="Polar residues" evidence="1">
    <location>
        <begin position="7"/>
        <end position="23"/>
    </location>
</feature>
<accession>A0ABR7ZYF1</accession>
<gene>
    <name evidence="3" type="ORF">H6F41_12125</name>
</gene>
<evidence type="ECO:0000313" key="4">
    <source>
        <dbReference type="Proteomes" id="UP000642094"/>
    </source>
</evidence>
<dbReference type="EMBL" id="JACJQB010000024">
    <property type="protein sequence ID" value="MBD2188887.1"/>
    <property type="molecule type" value="Genomic_DNA"/>
</dbReference>
<keyword evidence="2" id="KW-0472">Membrane</keyword>
<keyword evidence="4" id="KW-1185">Reference proteome</keyword>
<feature type="region of interest" description="Disordered" evidence="1">
    <location>
        <begin position="1"/>
        <end position="23"/>
    </location>
</feature>
<keyword evidence="2" id="KW-0812">Transmembrane</keyword>
<sequence>MARRSRYSTTLNNPPTEPRSSGTSTKLAIAGAIFAVGIGVGIALSTLNPTPRTVDAIRLDNLAPSRDFCNNYGASAMVMSSRVYVTLNPFNVFISQAEPTPGCVVLPNNWNLLLQKNVIKEADIRQCKDRMNTFGFTGDLEKNPSVDCIYESKDATEKFTTGVPTAPSPAPQQP</sequence>
<dbReference type="RefSeq" id="WP_190403730.1">
    <property type="nucleotide sequence ID" value="NZ_JACJQB010000024.1"/>
</dbReference>
<organism evidence="3 4">
    <name type="scientific">Pseudanabaena mucicola FACHB-723</name>
    <dbReference type="NCBI Taxonomy" id="2692860"/>
    <lineage>
        <taxon>Bacteria</taxon>
        <taxon>Bacillati</taxon>
        <taxon>Cyanobacteriota</taxon>
        <taxon>Cyanophyceae</taxon>
        <taxon>Pseudanabaenales</taxon>
        <taxon>Pseudanabaenaceae</taxon>
        <taxon>Pseudanabaena</taxon>
    </lineage>
</organism>
<reference evidence="3 4" key="1">
    <citation type="journal article" date="2020" name="ISME J.">
        <title>Comparative genomics reveals insights into cyanobacterial evolution and habitat adaptation.</title>
        <authorList>
            <person name="Chen M.Y."/>
            <person name="Teng W.K."/>
            <person name="Zhao L."/>
            <person name="Hu C.X."/>
            <person name="Zhou Y.K."/>
            <person name="Han B.P."/>
            <person name="Song L.R."/>
            <person name="Shu W.S."/>
        </authorList>
    </citation>
    <scope>NUCLEOTIDE SEQUENCE [LARGE SCALE GENOMIC DNA]</scope>
    <source>
        <strain evidence="3 4">FACHB-723</strain>
    </source>
</reference>
<dbReference type="Pfam" id="PF11371">
    <property type="entry name" value="DUF3172"/>
    <property type="match status" value="1"/>
</dbReference>
<evidence type="ECO:0000256" key="2">
    <source>
        <dbReference type="SAM" id="Phobius"/>
    </source>
</evidence>
<name>A0ABR7ZYF1_9CYAN</name>
<evidence type="ECO:0000313" key="3">
    <source>
        <dbReference type="EMBL" id="MBD2188887.1"/>
    </source>
</evidence>
<dbReference type="Proteomes" id="UP000642094">
    <property type="component" value="Unassembled WGS sequence"/>
</dbReference>